<proteinExistence type="predicted"/>
<accession>A0AAF0Q9Z6</accession>
<dbReference type="EMBL" id="CP133614">
    <property type="protein sequence ID" value="WMV19183.1"/>
    <property type="molecule type" value="Genomic_DNA"/>
</dbReference>
<evidence type="ECO:0000313" key="2">
    <source>
        <dbReference type="Proteomes" id="UP001234989"/>
    </source>
</evidence>
<dbReference type="AlphaFoldDB" id="A0AAF0Q9Z6"/>
<sequence>MDLQFEGMQPSAASHLLQSLHLFLLVDVEIFDPATPLFPHYDIPQDASLHSSQTEKQKHYQRYLLSLLH</sequence>
<protein>
    <submittedName>
        <fullName evidence="1">Uncharacterized protein</fullName>
    </submittedName>
</protein>
<reference evidence="1" key="1">
    <citation type="submission" date="2023-08" db="EMBL/GenBank/DDBJ databases">
        <title>A de novo genome assembly of Solanum verrucosum Schlechtendal, a Mexican diploid species geographically isolated from the other diploid A-genome species in potato relatives.</title>
        <authorList>
            <person name="Hosaka K."/>
        </authorList>
    </citation>
    <scope>NUCLEOTIDE SEQUENCE</scope>
    <source>
        <tissue evidence="1">Young leaves</tissue>
    </source>
</reference>
<evidence type="ECO:0000313" key="1">
    <source>
        <dbReference type="EMBL" id="WMV19183.1"/>
    </source>
</evidence>
<dbReference type="Proteomes" id="UP001234989">
    <property type="component" value="Chromosome 3"/>
</dbReference>
<gene>
    <name evidence="1" type="ORF">MTR67_012568</name>
</gene>
<name>A0AAF0Q9Z6_SOLVR</name>
<organism evidence="1 2">
    <name type="scientific">Solanum verrucosum</name>
    <dbReference type="NCBI Taxonomy" id="315347"/>
    <lineage>
        <taxon>Eukaryota</taxon>
        <taxon>Viridiplantae</taxon>
        <taxon>Streptophyta</taxon>
        <taxon>Embryophyta</taxon>
        <taxon>Tracheophyta</taxon>
        <taxon>Spermatophyta</taxon>
        <taxon>Magnoliopsida</taxon>
        <taxon>eudicotyledons</taxon>
        <taxon>Gunneridae</taxon>
        <taxon>Pentapetalae</taxon>
        <taxon>asterids</taxon>
        <taxon>lamiids</taxon>
        <taxon>Solanales</taxon>
        <taxon>Solanaceae</taxon>
        <taxon>Solanoideae</taxon>
        <taxon>Solaneae</taxon>
        <taxon>Solanum</taxon>
    </lineage>
</organism>
<keyword evidence="2" id="KW-1185">Reference proteome</keyword>